<comment type="caution">
    <text evidence="7">The sequence shown here is derived from an EMBL/GenBank/DDBJ whole genome shotgun (WGS) entry which is preliminary data.</text>
</comment>
<comment type="similarity">
    <text evidence="1">Belongs to the universal ribosomal protein uL10 family.</text>
</comment>
<dbReference type="PANTHER" id="PTHR11560">
    <property type="entry name" value="39S RIBOSOMAL PROTEIN L10, MITOCHONDRIAL"/>
    <property type="match status" value="1"/>
</dbReference>
<comment type="subunit">
    <text evidence="6">Component of the mitochondrial ribosome large subunit (39S) which comprises a 16S rRNA and about 50 distinct proteins.</text>
</comment>
<evidence type="ECO:0000256" key="6">
    <source>
        <dbReference type="ARBA" id="ARBA00038782"/>
    </source>
</evidence>
<evidence type="ECO:0000256" key="3">
    <source>
        <dbReference type="ARBA" id="ARBA00023274"/>
    </source>
</evidence>
<keyword evidence="8" id="KW-1185">Reference proteome</keyword>
<gene>
    <name evidence="7" type="ORF">NQ315_015763</name>
</gene>
<evidence type="ECO:0000313" key="8">
    <source>
        <dbReference type="Proteomes" id="UP001159042"/>
    </source>
</evidence>
<name>A0AAV8W3S3_9CUCU</name>
<proteinExistence type="inferred from homology"/>
<sequence length="240" mass="27596">MSLLPRKGLLEIVSPLLQCKRFRGKINLRKPRAPHFERAVYIALTKPYFISPKKGKLPEELCKGPGSTKKDEGDNPFQRIIAQELYKWFTSSRLVVFYHLNPMDSDDQFNAFAMFKKQGMYLRQYGKKTLDMAVRGTPYETVLDFYVSQNMLLFSPQPDIKKVLSITKKFPELILLAAILEGRFISKDELMQYSLIPNLQAAQANFVQTLNTASSLLVNHLNSHQTTLVSHLEERAKQLK</sequence>
<evidence type="ECO:0000256" key="2">
    <source>
        <dbReference type="ARBA" id="ARBA00022980"/>
    </source>
</evidence>
<organism evidence="7 8">
    <name type="scientific">Exocentrus adspersus</name>
    <dbReference type="NCBI Taxonomy" id="1586481"/>
    <lineage>
        <taxon>Eukaryota</taxon>
        <taxon>Metazoa</taxon>
        <taxon>Ecdysozoa</taxon>
        <taxon>Arthropoda</taxon>
        <taxon>Hexapoda</taxon>
        <taxon>Insecta</taxon>
        <taxon>Pterygota</taxon>
        <taxon>Neoptera</taxon>
        <taxon>Endopterygota</taxon>
        <taxon>Coleoptera</taxon>
        <taxon>Polyphaga</taxon>
        <taxon>Cucujiformia</taxon>
        <taxon>Chrysomeloidea</taxon>
        <taxon>Cerambycidae</taxon>
        <taxon>Lamiinae</taxon>
        <taxon>Acanthocinini</taxon>
        <taxon>Exocentrus</taxon>
    </lineage>
</organism>
<dbReference type="GO" id="GO:0005840">
    <property type="term" value="C:ribosome"/>
    <property type="evidence" value="ECO:0007669"/>
    <property type="project" value="UniProtKB-KW"/>
</dbReference>
<dbReference type="SUPFAM" id="SSF160369">
    <property type="entry name" value="Ribosomal protein L10-like"/>
    <property type="match status" value="1"/>
</dbReference>
<dbReference type="FunFam" id="3.30.70.1730:FF:000012">
    <property type="entry name" value="Mitochondrial Ribosomal Protein, Large"/>
    <property type="match status" value="1"/>
</dbReference>
<dbReference type="GO" id="GO:1990904">
    <property type="term" value="C:ribonucleoprotein complex"/>
    <property type="evidence" value="ECO:0007669"/>
    <property type="project" value="UniProtKB-KW"/>
</dbReference>
<keyword evidence="2" id="KW-0689">Ribosomal protein</keyword>
<keyword evidence="3" id="KW-0687">Ribonucleoprotein</keyword>
<dbReference type="Proteomes" id="UP001159042">
    <property type="component" value="Unassembled WGS sequence"/>
</dbReference>
<evidence type="ECO:0000256" key="1">
    <source>
        <dbReference type="ARBA" id="ARBA00008889"/>
    </source>
</evidence>
<dbReference type="AlphaFoldDB" id="A0AAV8W3S3"/>
<evidence type="ECO:0000256" key="5">
    <source>
        <dbReference type="ARBA" id="ARBA00035716"/>
    </source>
</evidence>
<protein>
    <recommendedName>
        <fullName evidence="4">Large ribosomal subunit protein uL10m</fullName>
    </recommendedName>
    <alternativeName>
        <fullName evidence="5">39S ribosomal protein L10, mitochondrial</fullName>
    </alternativeName>
</protein>
<evidence type="ECO:0000313" key="7">
    <source>
        <dbReference type="EMBL" id="KAJ8920969.1"/>
    </source>
</evidence>
<accession>A0AAV8W3S3</accession>
<dbReference type="Gene3D" id="3.30.70.1730">
    <property type="match status" value="1"/>
</dbReference>
<dbReference type="InterPro" id="IPR043141">
    <property type="entry name" value="Ribosomal_uL10-like_sf"/>
</dbReference>
<reference evidence="7 8" key="1">
    <citation type="journal article" date="2023" name="Insect Mol. Biol.">
        <title>Genome sequencing provides insights into the evolution of gene families encoding plant cell wall-degrading enzymes in longhorned beetles.</title>
        <authorList>
            <person name="Shin N.R."/>
            <person name="Okamura Y."/>
            <person name="Kirsch R."/>
            <person name="Pauchet Y."/>
        </authorList>
    </citation>
    <scope>NUCLEOTIDE SEQUENCE [LARGE SCALE GENOMIC DNA]</scope>
    <source>
        <strain evidence="7">EAD_L_NR</strain>
    </source>
</reference>
<dbReference type="InterPro" id="IPR047865">
    <property type="entry name" value="Ribosomal_uL10_bac_type"/>
</dbReference>
<evidence type="ECO:0000256" key="4">
    <source>
        <dbReference type="ARBA" id="ARBA00035707"/>
    </source>
</evidence>
<dbReference type="EMBL" id="JANEYG010000012">
    <property type="protein sequence ID" value="KAJ8920969.1"/>
    <property type="molecule type" value="Genomic_DNA"/>
</dbReference>